<keyword evidence="1" id="KW-0812">Transmembrane</keyword>
<feature type="transmembrane region" description="Helical" evidence="1">
    <location>
        <begin position="89"/>
        <end position="108"/>
    </location>
</feature>
<gene>
    <name evidence="3" type="ORF">SAMN04488691_104177</name>
</gene>
<accession>A0A1H7PS72</accession>
<proteinExistence type="predicted"/>
<dbReference type="AlphaFoldDB" id="A0A1H7PS72"/>
<name>A0A1H7PS72_HALLR</name>
<dbReference type="InterPro" id="IPR058477">
    <property type="entry name" value="DUF8163"/>
</dbReference>
<dbReference type="EMBL" id="FOAD01000004">
    <property type="protein sequence ID" value="SEL38436.1"/>
    <property type="molecule type" value="Genomic_DNA"/>
</dbReference>
<keyword evidence="1" id="KW-1133">Transmembrane helix</keyword>
<evidence type="ECO:0000259" key="2">
    <source>
        <dbReference type="Pfam" id="PF26496"/>
    </source>
</evidence>
<feature type="transmembrane region" description="Helical" evidence="1">
    <location>
        <begin position="114"/>
        <end position="136"/>
    </location>
</feature>
<dbReference type="RefSeq" id="WP_244509638.1">
    <property type="nucleotide sequence ID" value="NZ_FOAD01000004.1"/>
</dbReference>
<evidence type="ECO:0000313" key="3">
    <source>
        <dbReference type="EMBL" id="SEL38436.1"/>
    </source>
</evidence>
<feature type="transmembrane region" description="Helical" evidence="1">
    <location>
        <begin position="12"/>
        <end position="40"/>
    </location>
</feature>
<feature type="domain" description="DUF8163" evidence="2">
    <location>
        <begin position="5"/>
        <end position="129"/>
    </location>
</feature>
<dbReference type="Pfam" id="PF26496">
    <property type="entry name" value="DUF8163"/>
    <property type="match status" value="1"/>
</dbReference>
<protein>
    <recommendedName>
        <fullName evidence="2">DUF8163 domain-containing protein</fullName>
    </recommendedName>
</protein>
<reference evidence="3 4" key="1">
    <citation type="submission" date="2016-10" db="EMBL/GenBank/DDBJ databases">
        <authorList>
            <person name="de Groot N.N."/>
        </authorList>
    </citation>
    <scope>NUCLEOTIDE SEQUENCE [LARGE SCALE GENOMIC DNA]</scope>
    <source>
        <strain evidence="3 4">CDM_5</strain>
    </source>
</reference>
<feature type="transmembrane region" description="Helical" evidence="1">
    <location>
        <begin position="52"/>
        <end position="77"/>
    </location>
</feature>
<dbReference type="Proteomes" id="UP000183894">
    <property type="component" value="Unassembled WGS sequence"/>
</dbReference>
<evidence type="ECO:0000256" key="1">
    <source>
        <dbReference type="SAM" id="Phobius"/>
    </source>
</evidence>
<organism evidence="3 4">
    <name type="scientific">Haloferax larsenii</name>
    <dbReference type="NCBI Taxonomy" id="302484"/>
    <lineage>
        <taxon>Archaea</taxon>
        <taxon>Methanobacteriati</taxon>
        <taxon>Methanobacteriota</taxon>
        <taxon>Stenosarchaea group</taxon>
        <taxon>Halobacteria</taxon>
        <taxon>Halobacteriales</taxon>
        <taxon>Haloferacaceae</taxon>
        <taxon>Haloferax</taxon>
    </lineage>
</organism>
<evidence type="ECO:0000313" key="4">
    <source>
        <dbReference type="Proteomes" id="UP000183894"/>
    </source>
</evidence>
<sequence length="139" mass="13602">MMRISTVEAAAIGGFAVAAWVSIGPLGVVMALAVGLASFLLSAPYAFVVGQVLLVALVPTTATGFLGAEVALLGLVVGDLEDAGQARRTVPIALGFALVGLSVVFVAVPYGTMAAAVAVVTAGGLALGVLSQYTVVGGT</sequence>
<keyword evidence="1" id="KW-0472">Membrane</keyword>